<keyword evidence="3" id="KW-1185">Reference proteome</keyword>
<proteinExistence type="predicted"/>
<protein>
    <recommendedName>
        <fullName evidence="1">DinB-like domain-containing protein</fullName>
    </recommendedName>
</protein>
<dbReference type="RefSeq" id="WP_218912421.1">
    <property type="nucleotide sequence ID" value="NZ_JACCCO010000002.1"/>
</dbReference>
<dbReference type="InterPro" id="IPR024775">
    <property type="entry name" value="DinB-like"/>
</dbReference>
<dbReference type="Proteomes" id="UP000576393">
    <property type="component" value="Unassembled WGS sequence"/>
</dbReference>
<evidence type="ECO:0000259" key="1">
    <source>
        <dbReference type="Pfam" id="PF12867"/>
    </source>
</evidence>
<sequence>MTHPGTTLDWNDLLSDQLDWHWRHHLRPRLDGLTDEEYLWEPVAGCWSVRPRGDGAASGAIGNGDFVIDFVRPEPSPPPVTTIAWRLAHIIVGVLGARAAAHFGGPAVEYPTFPYAGTAGEALRQLDEVYAAWADGVRELGAEGLSRPCGPAEGPFADHPMAALVLHVNREVVHHGAETLLLRDLYRDTPGARARSRPEEPAASER</sequence>
<name>A0A852V4P5_9ACTN</name>
<evidence type="ECO:0000313" key="3">
    <source>
        <dbReference type="Proteomes" id="UP000576393"/>
    </source>
</evidence>
<dbReference type="SUPFAM" id="SSF109854">
    <property type="entry name" value="DinB/YfiT-like putative metalloenzymes"/>
    <property type="match status" value="1"/>
</dbReference>
<dbReference type="InterPro" id="IPR034660">
    <property type="entry name" value="DinB/YfiT-like"/>
</dbReference>
<reference evidence="2 3" key="1">
    <citation type="submission" date="2020-07" db="EMBL/GenBank/DDBJ databases">
        <title>Sequencing the genomes of 1000 actinobacteria strains.</title>
        <authorList>
            <person name="Klenk H.-P."/>
        </authorList>
    </citation>
    <scope>NUCLEOTIDE SEQUENCE [LARGE SCALE GENOMIC DNA]</scope>
    <source>
        <strain evidence="2 3">DSM 45763</strain>
    </source>
</reference>
<organism evidence="2 3">
    <name type="scientific">Streptosporangium sandarakinum</name>
    <dbReference type="NCBI Taxonomy" id="1260955"/>
    <lineage>
        <taxon>Bacteria</taxon>
        <taxon>Bacillati</taxon>
        <taxon>Actinomycetota</taxon>
        <taxon>Actinomycetes</taxon>
        <taxon>Streptosporangiales</taxon>
        <taxon>Streptosporangiaceae</taxon>
        <taxon>Streptosporangium</taxon>
    </lineage>
</organism>
<gene>
    <name evidence="2" type="ORF">HDA43_005271</name>
</gene>
<dbReference type="Pfam" id="PF12867">
    <property type="entry name" value="DinB_2"/>
    <property type="match status" value="1"/>
</dbReference>
<dbReference type="AlphaFoldDB" id="A0A852V4P5"/>
<comment type="caution">
    <text evidence="2">The sequence shown here is derived from an EMBL/GenBank/DDBJ whole genome shotgun (WGS) entry which is preliminary data.</text>
</comment>
<accession>A0A852V4P5</accession>
<feature type="domain" description="DinB-like" evidence="1">
    <location>
        <begin position="17"/>
        <end position="177"/>
    </location>
</feature>
<evidence type="ECO:0000313" key="2">
    <source>
        <dbReference type="EMBL" id="NYF43070.1"/>
    </source>
</evidence>
<dbReference type="EMBL" id="JACCCO010000002">
    <property type="protein sequence ID" value="NYF43070.1"/>
    <property type="molecule type" value="Genomic_DNA"/>
</dbReference>